<evidence type="ECO:0000313" key="1">
    <source>
        <dbReference type="EMBL" id="KAI4311047.1"/>
    </source>
</evidence>
<reference evidence="2" key="1">
    <citation type="journal article" date="2023" name="Front. Plant Sci.">
        <title>Chromosomal-level genome assembly of Melastoma candidum provides insights into trichome evolution.</title>
        <authorList>
            <person name="Zhong Y."/>
            <person name="Wu W."/>
            <person name="Sun C."/>
            <person name="Zou P."/>
            <person name="Liu Y."/>
            <person name="Dai S."/>
            <person name="Zhou R."/>
        </authorList>
    </citation>
    <scope>NUCLEOTIDE SEQUENCE [LARGE SCALE GENOMIC DNA]</scope>
</reference>
<proteinExistence type="predicted"/>
<sequence length="210" mass="22389">MEVGEGGEAVKPGEGGPAARDSEAEAGDGGGRESRENKEPEETKKKSKGSKALRMGAEGDDVKELQEALMRLGFYLGEEDMDYSGFSTGTNRAVKTWQASVGAKEDGVMTSQLLEMLLYGKQVESSSSGEDPDGSNGAAMDSVTEVSEIRQTIGKGSNSEVEISQQRVFLLGEYRREEPGRLVNGKNQIEKSKQGGSNARNACLVEGWAA</sequence>
<comment type="caution">
    <text evidence="1">The sequence shown here is derived from an EMBL/GenBank/DDBJ whole genome shotgun (WGS) entry which is preliminary data.</text>
</comment>
<keyword evidence="2" id="KW-1185">Reference proteome</keyword>
<dbReference type="EMBL" id="CM042890">
    <property type="protein sequence ID" value="KAI4311047.1"/>
    <property type="molecule type" value="Genomic_DNA"/>
</dbReference>
<gene>
    <name evidence="1" type="ORF">MLD38_035983</name>
</gene>
<name>A0ACB9LIN9_9MYRT</name>
<accession>A0ACB9LIN9</accession>
<evidence type="ECO:0000313" key="2">
    <source>
        <dbReference type="Proteomes" id="UP001057402"/>
    </source>
</evidence>
<protein>
    <submittedName>
        <fullName evidence="1">Uncharacterized protein</fullName>
    </submittedName>
</protein>
<dbReference type="Proteomes" id="UP001057402">
    <property type="component" value="Chromosome 11"/>
</dbReference>
<organism evidence="1 2">
    <name type="scientific">Melastoma candidum</name>
    <dbReference type="NCBI Taxonomy" id="119954"/>
    <lineage>
        <taxon>Eukaryota</taxon>
        <taxon>Viridiplantae</taxon>
        <taxon>Streptophyta</taxon>
        <taxon>Embryophyta</taxon>
        <taxon>Tracheophyta</taxon>
        <taxon>Spermatophyta</taxon>
        <taxon>Magnoliopsida</taxon>
        <taxon>eudicotyledons</taxon>
        <taxon>Gunneridae</taxon>
        <taxon>Pentapetalae</taxon>
        <taxon>rosids</taxon>
        <taxon>malvids</taxon>
        <taxon>Myrtales</taxon>
        <taxon>Melastomataceae</taxon>
        <taxon>Melastomatoideae</taxon>
        <taxon>Melastomateae</taxon>
        <taxon>Melastoma</taxon>
    </lineage>
</organism>